<feature type="region of interest" description="Disordered" evidence="7">
    <location>
        <begin position="1"/>
        <end position="60"/>
    </location>
</feature>
<comment type="caution">
    <text evidence="9">The sequence shown here is derived from an EMBL/GenBank/DDBJ whole genome shotgun (WGS) entry which is preliminary data.</text>
</comment>
<name>A0A5A7R717_STRAF</name>
<evidence type="ECO:0000256" key="5">
    <source>
        <dbReference type="ARBA" id="ARBA00023136"/>
    </source>
</evidence>
<dbReference type="Pfam" id="PF02453">
    <property type="entry name" value="Reticulon"/>
    <property type="match status" value="1"/>
</dbReference>
<keyword evidence="4" id="KW-1133">Transmembrane helix</keyword>
<feature type="region of interest" description="Disordered" evidence="7">
    <location>
        <begin position="143"/>
        <end position="171"/>
    </location>
</feature>
<dbReference type="PROSITE" id="PS50845">
    <property type="entry name" value="RETICULON"/>
    <property type="match status" value="1"/>
</dbReference>
<evidence type="ECO:0000256" key="1">
    <source>
        <dbReference type="ARBA" id="ARBA00004477"/>
    </source>
</evidence>
<evidence type="ECO:0000256" key="7">
    <source>
        <dbReference type="SAM" id="MobiDB-lite"/>
    </source>
</evidence>
<dbReference type="PANTHER" id="PTHR46626:SF2">
    <property type="entry name" value="RETICULON-LIKE PROTEIN B17"/>
    <property type="match status" value="1"/>
</dbReference>
<protein>
    <recommendedName>
        <fullName evidence="6">Reticulon-like protein</fullName>
    </recommendedName>
</protein>
<dbReference type="PANTHER" id="PTHR46626">
    <property type="entry name" value="RETICULON-LIKE PROTEIN B17"/>
    <property type="match status" value="1"/>
</dbReference>
<dbReference type="OrthoDB" id="783438at2759"/>
<dbReference type="AlphaFoldDB" id="A0A5A7R717"/>
<keyword evidence="2" id="KW-0812">Transmembrane</keyword>
<sequence>MDSTPPPPVSLSSSRPKSTSRLSKLRHYSGSPIPQLSLEIVPSSPKTAPPSPDVTAISPRPPYTLPLKEFLVLSPSPIKKPKARLAERPEVGDEGGPVESFGVRKRCKNRNSIASPRSVRRSRRKLEQDVVFREERESLGGEEILVKPRKKRHGERPRKEKSAAPSKVPSPRTVDGVGYNLDAIGEIINDLVMWKDVSKSSLWFGFGSLCILSSCFARGVNFSIFSIVSRVGLLFLGLAFFSNSMRKRTGNEIKHEFKLNEDDILRVGRLMLPAANLAISKTRQVFSGEPAMTLKVVPIFLMGAEYGHLITLWRLCALGFFISFTGPKLYSAYSSQILKKVEYLKTSAMEAWESCTHKRVVAASAVTAFWNLTSIRTRIFAAFLCLVMLRYHRQQWEVTGEGEDDKSEIKPQEQEKAIVAVEIESNKKLNTESSRGIDYQKRWKGIQTAKLINMLGGQTLTKGKLTHQGYERRTRSAKEGSYAQTVSIDVIKADAVAVWYGCIDSRHALNSTGYLRTRCASRGALDGRRKGADRADFASEANLVAALRTADDRKMDLAAVDAADITIFPLFF</sequence>
<reference evidence="10" key="1">
    <citation type="journal article" date="2019" name="Curr. Biol.">
        <title>Genome Sequence of Striga asiatica Provides Insight into the Evolution of Plant Parasitism.</title>
        <authorList>
            <person name="Yoshida S."/>
            <person name="Kim S."/>
            <person name="Wafula E.K."/>
            <person name="Tanskanen J."/>
            <person name="Kim Y.M."/>
            <person name="Honaas L."/>
            <person name="Yang Z."/>
            <person name="Spallek T."/>
            <person name="Conn C.E."/>
            <person name="Ichihashi Y."/>
            <person name="Cheong K."/>
            <person name="Cui S."/>
            <person name="Der J.P."/>
            <person name="Gundlach H."/>
            <person name="Jiao Y."/>
            <person name="Hori C."/>
            <person name="Ishida J.K."/>
            <person name="Kasahara H."/>
            <person name="Kiba T."/>
            <person name="Kim M.S."/>
            <person name="Koo N."/>
            <person name="Laohavisit A."/>
            <person name="Lee Y.H."/>
            <person name="Lumba S."/>
            <person name="McCourt P."/>
            <person name="Mortimer J.C."/>
            <person name="Mutuku J.M."/>
            <person name="Nomura T."/>
            <person name="Sasaki-Sekimoto Y."/>
            <person name="Seto Y."/>
            <person name="Wang Y."/>
            <person name="Wakatake T."/>
            <person name="Sakakibara H."/>
            <person name="Demura T."/>
            <person name="Yamaguchi S."/>
            <person name="Yoneyama K."/>
            <person name="Manabe R.I."/>
            <person name="Nelson D.C."/>
            <person name="Schulman A.H."/>
            <person name="Timko M.P."/>
            <person name="dePamphilis C.W."/>
            <person name="Choi D."/>
            <person name="Shirasu K."/>
        </authorList>
    </citation>
    <scope>NUCLEOTIDE SEQUENCE [LARGE SCALE GENOMIC DNA]</scope>
    <source>
        <strain evidence="10">cv. UVA1</strain>
    </source>
</reference>
<keyword evidence="10" id="KW-1185">Reference proteome</keyword>
<evidence type="ECO:0000256" key="4">
    <source>
        <dbReference type="ARBA" id="ARBA00022989"/>
    </source>
</evidence>
<dbReference type="EMBL" id="BKCP01010515">
    <property type="protein sequence ID" value="GER53299.1"/>
    <property type="molecule type" value="Genomic_DNA"/>
</dbReference>
<evidence type="ECO:0000313" key="9">
    <source>
        <dbReference type="EMBL" id="GER53299.1"/>
    </source>
</evidence>
<evidence type="ECO:0000256" key="3">
    <source>
        <dbReference type="ARBA" id="ARBA00022824"/>
    </source>
</evidence>
<dbReference type="InterPro" id="IPR044647">
    <property type="entry name" value="RTNLB17/18/21"/>
</dbReference>
<gene>
    <name evidence="9" type="ORF">STAS_30811</name>
</gene>
<accession>A0A5A7R717</accession>
<dbReference type="InterPro" id="IPR003388">
    <property type="entry name" value="Reticulon"/>
</dbReference>
<feature type="region of interest" description="Disordered" evidence="7">
    <location>
        <begin position="76"/>
        <end position="120"/>
    </location>
</feature>
<evidence type="ECO:0000256" key="2">
    <source>
        <dbReference type="ARBA" id="ARBA00022692"/>
    </source>
</evidence>
<feature type="compositionally biased region" description="Basic residues" evidence="7">
    <location>
        <begin position="147"/>
        <end position="156"/>
    </location>
</feature>
<evidence type="ECO:0000313" key="10">
    <source>
        <dbReference type="Proteomes" id="UP000325081"/>
    </source>
</evidence>
<evidence type="ECO:0000256" key="6">
    <source>
        <dbReference type="RuleBase" id="RU363132"/>
    </source>
</evidence>
<keyword evidence="3 6" id="KW-0256">Endoplasmic reticulum</keyword>
<organism evidence="9 10">
    <name type="scientific">Striga asiatica</name>
    <name type="common">Asiatic witchweed</name>
    <name type="synonym">Buchnera asiatica</name>
    <dbReference type="NCBI Taxonomy" id="4170"/>
    <lineage>
        <taxon>Eukaryota</taxon>
        <taxon>Viridiplantae</taxon>
        <taxon>Streptophyta</taxon>
        <taxon>Embryophyta</taxon>
        <taxon>Tracheophyta</taxon>
        <taxon>Spermatophyta</taxon>
        <taxon>Magnoliopsida</taxon>
        <taxon>eudicotyledons</taxon>
        <taxon>Gunneridae</taxon>
        <taxon>Pentapetalae</taxon>
        <taxon>asterids</taxon>
        <taxon>lamiids</taxon>
        <taxon>Lamiales</taxon>
        <taxon>Orobanchaceae</taxon>
        <taxon>Buchnereae</taxon>
        <taxon>Striga</taxon>
    </lineage>
</organism>
<feature type="compositionally biased region" description="Low complexity" evidence="7">
    <location>
        <begin position="10"/>
        <end position="22"/>
    </location>
</feature>
<dbReference type="GO" id="GO:0005789">
    <property type="term" value="C:endoplasmic reticulum membrane"/>
    <property type="evidence" value="ECO:0007669"/>
    <property type="project" value="UniProtKB-SubCell"/>
</dbReference>
<feature type="domain" description="Reticulon" evidence="8">
    <location>
        <begin position="188"/>
        <end position="337"/>
    </location>
</feature>
<keyword evidence="5" id="KW-0472">Membrane</keyword>
<dbReference type="Proteomes" id="UP000325081">
    <property type="component" value="Unassembled WGS sequence"/>
</dbReference>
<comment type="subcellular location">
    <subcellularLocation>
        <location evidence="1 6">Endoplasmic reticulum membrane</location>
        <topology evidence="1 6">Multi-pass membrane protein</topology>
    </subcellularLocation>
</comment>
<evidence type="ECO:0000259" key="8">
    <source>
        <dbReference type="PROSITE" id="PS50845"/>
    </source>
</evidence>
<proteinExistence type="predicted"/>